<keyword evidence="9" id="KW-1185">Reference proteome</keyword>
<dbReference type="Gene3D" id="3.60.40.10">
    <property type="entry name" value="PPM-type phosphatase domain"/>
    <property type="match status" value="1"/>
</dbReference>
<evidence type="ECO:0000313" key="8">
    <source>
        <dbReference type="EMBL" id="KEI72315.1"/>
    </source>
</evidence>
<proteinExistence type="predicted"/>
<dbReference type="CDD" id="cd00143">
    <property type="entry name" value="PP2Cc"/>
    <property type="match status" value="1"/>
</dbReference>
<dbReference type="SMART" id="SM00331">
    <property type="entry name" value="PP2C_SIG"/>
    <property type="match status" value="1"/>
</dbReference>
<evidence type="ECO:0000256" key="4">
    <source>
        <dbReference type="ARBA" id="ARBA00022840"/>
    </source>
</evidence>
<reference evidence="8 9" key="1">
    <citation type="submission" date="2014-06" db="EMBL/GenBank/DDBJ databases">
        <title>Whole Genome Sequences of Three Symbiotic Endozoicomonas Bacteria.</title>
        <authorList>
            <person name="Neave M.J."/>
            <person name="Apprill A."/>
            <person name="Voolstra C.R."/>
        </authorList>
    </citation>
    <scope>NUCLEOTIDE SEQUENCE [LARGE SCALE GENOMIC DNA]</scope>
    <source>
        <strain evidence="8 9">DSM 22380</strain>
    </source>
</reference>
<dbReference type="GO" id="GO:0004674">
    <property type="term" value="F:protein serine/threonine kinase activity"/>
    <property type="evidence" value="ECO:0007669"/>
    <property type="project" value="TreeGrafter"/>
</dbReference>
<keyword evidence="1" id="KW-0808">Transferase</keyword>
<evidence type="ECO:0000256" key="2">
    <source>
        <dbReference type="ARBA" id="ARBA00022741"/>
    </source>
</evidence>
<dbReference type="InterPro" id="IPR011009">
    <property type="entry name" value="Kinase-like_dom_sf"/>
</dbReference>
<accession>A0A081KDT9</accession>
<name>A0A081KDT9_9GAMM</name>
<dbReference type="PROSITE" id="PS00108">
    <property type="entry name" value="PROTEIN_KINASE_ST"/>
    <property type="match status" value="1"/>
</dbReference>
<comment type="caution">
    <text evidence="8">The sequence shown here is derived from an EMBL/GenBank/DDBJ whole genome shotgun (WGS) entry which is preliminary data.</text>
</comment>
<dbReference type="Proteomes" id="UP000027997">
    <property type="component" value="Unassembled WGS sequence"/>
</dbReference>
<dbReference type="AlphaFoldDB" id="A0A081KDT9"/>
<dbReference type="PANTHER" id="PTHR43289:SF6">
    <property type="entry name" value="SERINE_THREONINE-PROTEIN KINASE NEKL-3"/>
    <property type="match status" value="1"/>
</dbReference>
<evidence type="ECO:0000259" key="7">
    <source>
        <dbReference type="PROSITE" id="PS51746"/>
    </source>
</evidence>
<keyword evidence="5" id="KW-0812">Transmembrane</keyword>
<dbReference type="eggNOG" id="COG0515">
    <property type="taxonomic scope" value="Bacteria"/>
</dbReference>
<dbReference type="STRING" id="305900.GV64_17690"/>
<dbReference type="PANTHER" id="PTHR43289">
    <property type="entry name" value="MITOGEN-ACTIVATED PROTEIN KINASE KINASE KINASE 20-RELATED"/>
    <property type="match status" value="1"/>
</dbReference>
<dbReference type="PROSITE" id="PS51746">
    <property type="entry name" value="PPM_2"/>
    <property type="match status" value="1"/>
</dbReference>
<dbReference type="Gene3D" id="3.30.200.20">
    <property type="entry name" value="Phosphorylase Kinase, domain 1"/>
    <property type="match status" value="1"/>
</dbReference>
<dbReference type="InterPro" id="IPR036457">
    <property type="entry name" value="PPM-type-like_dom_sf"/>
</dbReference>
<dbReference type="RefSeq" id="WP_026258431.1">
    <property type="nucleotide sequence ID" value="NZ_JOJP01000001.1"/>
</dbReference>
<organism evidence="8 9">
    <name type="scientific">Endozoicomonas elysicola</name>
    <dbReference type="NCBI Taxonomy" id="305900"/>
    <lineage>
        <taxon>Bacteria</taxon>
        <taxon>Pseudomonadati</taxon>
        <taxon>Pseudomonadota</taxon>
        <taxon>Gammaproteobacteria</taxon>
        <taxon>Oceanospirillales</taxon>
        <taxon>Endozoicomonadaceae</taxon>
        <taxon>Endozoicomonas</taxon>
    </lineage>
</organism>
<dbReference type="InterPro" id="IPR001932">
    <property type="entry name" value="PPM-type_phosphatase-like_dom"/>
</dbReference>
<dbReference type="SUPFAM" id="SSF56112">
    <property type="entry name" value="Protein kinase-like (PK-like)"/>
    <property type="match status" value="1"/>
</dbReference>
<evidence type="ECO:0000256" key="1">
    <source>
        <dbReference type="ARBA" id="ARBA00022679"/>
    </source>
</evidence>
<dbReference type="SMART" id="SM00220">
    <property type="entry name" value="S_TKc"/>
    <property type="match status" value="1"/>
</dbReference>
<keyword evidence="5" id="KW-0472">Membrane</keyword>
<dbReference type="Pfam" id="PF13672">
    <property type="entry name" value="PP2C_2"/>
    <property type="match status" value="1"/>
</dbReference>
<evidence type="ECO:0000313" key="9">
    <source>
        <dbReference type="Proteomes" id="UP000027997"/>
    </source>
</evidence>
<dbReference type="GO" id="GO:0005524">
    <property type="term" value="F:ATP binding"/>
    <property type="evidence" value="ECO:0007669"/>
    <property type="project" value="UniProtKB-KW"/>
</dbReference>
<evidence type="ECO:0000256" key="3">
    <source>
        <dbReference type="ARBA" id="ARBA00022777"/>
    </source>
</evidence>
<keyword evidence="3" id="KW-0418">Kinase</keyword>
<dbReference type="SMART" id="SM00332">
    <property type="entry name" value="PP2Cc"/>
    <property type="match status" value="1"/>
</dbReference>
<dbReference type="Pfam" id="PF00069">
    <property type="entry name" value="Pkinase"/>
    <property type="match status" value="1"/>
</dbReference>
<evidence type="ECO:0000256" key="5">
    <source>
        <dbReference type="SAM" id="Phobius"/>
    </source>
</evidence>
<dbReference type="CDD" id="cd14014">
    <property type="entry name" value="STKc_PknB_like"/>
    <property type="match status" value="1"/>
</dbReference>
<evidence type="ECO:0000259" key="6">
    <source>
        <dbReference type="PROSITE" id="PS50011"/>
    </source>
</evidence>
<protein>
    <submittedName>
        <fullName evidence="8">Uncharacterized protein</fullName>
    </submittedName>
</protein>
<keyword evidence="2" id="KW-0547">Nucleotide-binding</keyword>
<keyword evidence="4" id="KW-0067">ATP-binding</keyword>
<feature type="domain" description="Protein kinase" evidence="6">
    <location>
        <begin position="267"/>
        <end position="525"/>
    </location>
</feature>
<feature type="domain" description="PPM-type phosphatase" evidence="7">
    <location>
        <begin position="7"/>
        <end position="234"/>
    </location>
</feature>
<gene>
    <name evidence="8" type="ORF">GV64_17690</name>
</gene>
<dbReference type="PROSITE" id="PS50011">
    <property type="entry name" value="PROTEIN_KINASE_DOM"/>
    <property type="match status" value="1"/>
</dbReference>
<keyword evidence="5" id="KW-1133">Transmembrane helix</keyword>
<dbReference type="Gene3D" id="1.10.510.10">
    <property type="entry name" value="Transferase(Phosphotransferase) domain 1"/>
    <property type="match status" value="1"/>
</dbReference>
<dbReference type="eggNOG" id="COG0631">
    <property type="taxonomic scope" value="Bacteria"/>
</dbReference>
<dbReference type="InterPro" id="IPR008271">
    <property type="entry name" value="Ser/Thr_kinase_AS"/>
</dbReference>
<dbReference type="InterPro" id="IPR000719">
    <property type="entry name" value="Prot_kinase_dom"/>
</dbReference>
<feature type="transmembrane region" description="Helical" evidence="5">
    <location>
        <begin position="545"/>
        <end position="564"/>
    </location>
</feature>
<sequence length="565" mass="64385">MQIPRLETAAHSVAGIKPENQDAWVSEIPQSTSRRLQKGDLLAIADGVSACSEARKASHTAVSSFASDYYSTPDSWTIRHSAARVLNALNRWLYQQGHHDPREMGSWCTTFTAIIIKSTTAHIIHTGDSRAWRWRNGQLECLTRDHVASVGGRQFLGRALGMSPSIEIDYRIEPLEEGDILFLTTDGIHDHLSEETIGEILHNNQEINTAGRVMIDRALSLGSDDNLSCVLCRAVSLPAGQREEKLQRLAELQFPPELYPGQKLDGYRILESLHASRRSQLYLAEDMDTGQQVVLKTPSINFEDDPEYLEGFIREEWIGRRIRHPSIMKVLAPKPDRRFLYHACEYIRGQTLRTWMQDHPSPQLVEVREMARQIINAVRGLHRLQVLHQDLKPENLMLDTDGRIKLIDFGTARVAGEINDFHLHQQNPFPQGTKNYTAPEYFLNGPIDERADQFAIGIIIYEMLTGQLPYPEQSGDSIRVRHYQHMQYQPATRLPRWIDSTLAKATAPDPAKRYASLSEFFHDLSHPNPAFNKPAFQPLIEKKPLLTWQLIGFILLCLNLWQIFG</sequence>
<dbReference type="EMBL" id="JOJP01000001">
    <property type="protein sequence ID" value="KEI72315.1"/>
    <property type="molecule type" value="Genomic_DNA"/>
</dbReference>
<dbReference type="SUPFAM" id="SSF81606">
    <property type="entry name" value="PP2C-like"/>
    <property type="match status" value="1"/>
</dbReference>